<comment type="caution">
    <text evidence="3">The sequence shown here is derived from an EMBL/GenBank/DDBJ whole genome shotgun (WGS) entry which is preliminary data.</text>
</comment>
<dbReference type="InterPro" id="IPR012495">
    <property type="entry name" value="TadE-like_dom"/>
</dbReference>
<dbReference type="EMBL" id="BAAAUV010000028">
    <property type="protein sequence ID" value="GAA3235466.1"/>
    <property type="molecule type" value="Genomic_DNA"/>
</dbReference>
<reference evidence="4" key="1">
    <citation type="journal article" date="2019" name="Int. J. Syst. Evol. Microbiol.">
        <title>The Global Catalogue of Microorganisms (GCM) 10K type strain sequencing project: providing services to taxonomists for standard genome sequencing and annotation.</title>
        <authorList>
            <consortium name="The Broad Institute Genomics Platform"/>
            <consortium name="The Broad Institute Genome Sequencing Center for Infectious Disease"/>
            <person name="Wu L."/>
            <person name="Ma J."/>
        </authorList>
    </citation>
    <scope>NUCLEOTIDE SEQUENCE [LARGE SCALE GENOMIC DNA]</scope>
    <source>
        <strain evidence="4">JCM 9377</strain>
    </source>
</reference>
<keyword evidence="1" id="KW-0472">Membrane</keyword>
<dbReference type="RefSeq" id="WP_344836967.1">
    <property type="nucleotide sequence ID" value="NZ_BAAAUV010000028.1"/>
</dbReference>
<accession>A0ABP6QJE7</accession>
<feature type="transmembrane region" description="Helical" evidence="1">
    <location>
        <begin position="25"/>
        <end position="46"/>
    </location>
</feature>
<dbReference type="Proteomes" id="UP001501237">
    <property type="component" value="Unassembled WGS sequence"/>
</dbReference>
<proteinExistence type="predicted"/>
<evidence type="ECO:0000259" key="2">
    <source>
        <dbReference type="Pfam" id="PF07811"/>
    </source>
</evidence>
<feature type="domain" description="TadE-like" evidence="2">
    <location>
        <begin position="19"/>
        <end position="61"/>
    </location>
</feature>
<keyword evidence="4" id="KW-1185">Reference proteome</keyword>
<evidence type="ECO:0000256" key="1">
    <source>
        <dbReference type="SAM" id="Phobius"/>
    </source>
</evidence>
<keyword evidence="1" id="KW-0812">Transmembrane</keyword>
<sequence>MVLQGAGRGTRARRGGDGGASAIEWALLTPVLILVILCCIQFAMVWHAQHVALSAAQEGARVARQAAPDSDAWRAEGPDAAQRAIDVLGPNLLDGVQTAAAGDGVYERGVTVTGDAPSLIGITFHIRKTSVGPIECFRPDDVVGGTGRDCLEGEG</sequence>
<keyword evidence="1" id="KW-1133">Transmembrane helix</keyword>
<evidence type="ECO:0000313" key="4">
    <source>
        <dbReference type="Proteomes" id="UP001501237"/>
    </source>
</evidence>
<evidence type="ECO:0000313" key="3">
    <source>
        <dbReference type="EMBL" id="GAA3235466.1"/>
    </source>
</evidence>
<dbReference type="Pfam" id="PF07811">
    <property type="entry name" value="TadE"/>
    <property type="match status" value="1"/>
</dbReference>
<gene>
    <name evidence="3" type="ORF">GCM10010468_69230</name>
</gene>
<name>A0ABP6QJE7_9ACTN</name>
<organism evidence="3 4">
    <name type="scientific">Actinocorallia longicatena</name>
    <dbReference type="NCBI Taxonomy" id="111803"/>
    <lineage>
        <taxon>Bacteria</taxon>
        <taxon>Bacillati</taxon>
        <taxon>Actinomycetota</taxon>
        <taxon>Actinomycetes</taxon>
        <taxon>Streptosporangiales</taxon>
        <taxon>Thermomonosporaceae</taxon>
        <taxon>Actinocorallia</taxon>
    </lineage>
</organism>
<protein>
    <recommendedName>
        <fullName evidence="2">TadE-like domain-containing protein</fullName>
    </recommendedName>
</protein>